<dbReference type="Gene3D" id="1.10.150.770">
    <property type="match status" value="1"/>
</dbReference>
<keyword evidence="9" id="KW-1185">Reference proteome</keyword>
<dbReference type="PANTHER" id="PTHR30627:SF1">
    <property type="entry name" value="PEPTIDOGLYCAN D,D-TRANSPEPTIDASE FTSI"/>
    <property type="match status" value="1"/>
</dbReference>
<dbReference type="Gene3D" id="3.40.710.10">
    <property type="entry name" value="DD-peptidase/beta-lactamase superfamily"/>
    <property type="match status" value="1"/>
</dbReference>
<dbReference type="InterPro" id="IPR050515">
    <property type="entry name" value="Beta-lactam/transpept"/>
</dbReference>
<feature type="domain" description="Penicillin-binding protein dimerisation" evidence="7">
    <location>
        <begin position="67"/>
        <end position="172"/>
    </location>
</feature>
<dbReference type="Gene3D" id="3.90.1310.10">
    <property type="entry name" value="Penicillin-binding protein 2a (Domain 2)"/>
    <property type="match status" value="1"/>
</dbReference>
<keyword evidence="2" id="KW-0378">Hydrolase</keyword>
<dbReference type="GO" id="GO:0071555">
    <property type="term" value="P:cell wall organization"/>
    <property type="evidence" value="ECO:0007669"/>
    <property type="project" value="TreeGrafter"/>
</dbReference>
<keyword evidence="3 5" id="KW-0472">Membrane</keyword>
<dbReference type="SUPFAM" id="SSF56519">
    <property type="entry name" value="Penicillin binding protein dimerisation domain"/>
    <property type="match status" value="1"/>
</dbReference>
<evidence type="ECO:0000256" key="2">
    <source>
        <dbReference type="ARBA" id="ARBA00022645"/>
    </source>
</evidence>
<dbReference type="Proteomes" id="UP000216361">
    <property type="component" value="Unassembled WGS sequence"/>
</dbReference>
<evidence type="ECO:0000256" key="3">
    <source>
        <dbReference type="ARBA" id="ARBA00023136"/>
    </source>
</evidence>
<dbReference type="GO" id="GO:0004180">
    <property type="term" value="F:carboxypeptidase activity"/>
    <property type="evidence" value="ECO:0007669"/>
    <property type="project" value="UniProtKB-KW"/>
</dbReference>
<feature type="transmembrane region" description="Helical" evidence="5">
    <location>
        <begin position="25"/>
        <end position="44"/>
    </location>
</feature>
<evidence type="ECO:0000259" key="7">
    <source>
        <dbReference type="Pfam" id="PF03717"/>
    </source>
</evidence>
<keyword evidence="5" id="KW-0812">Transmembrane</keyword>
<feature type="region of interest" description="Disordered" evidence="4">
    <location>
        <begin position="582"/>
        <end position="615"/>
    </location>
</feature>
<dbReference type="OrthoDB" id="9789078at2"/>
<evidence type="ECO:0000256" key="1">
    <source>
        <dbReference type="ARBA" id="ARBA00004370"/>
    </source>
</evidence>
<evidence type="ECO:0000313" key="8">
    <source>
        <dbReference type="EMBL" id="OYQ16922.1"/>
    </source>
</evidence>
<dbReference type="Pfam" id="PF00905">
    <property type="entry name" value="Transpeptidase"/>
    <property type="match status" value="1"/>
</dbReference>
<gene>
    <name evidence="8" type="ORF">CHR90_18320</name>
</gene>
<dbReference type="GO" id="GO:0005886">
    <property type="term" value="C:plasma membrane"/>
    <property type="evidence" value="ECO:0007669"/>
    <property type="project" value="TreeGrafter"/>
</dbReference>
<name>A0A255XJ60_9PROT</name>
<sequence>MRLVRATCTLGGSGKHALETAHTRLIVTGAFFALAFGAVGVRLADVTLLPHSDDTKRARAARPEKLDRADVVDRNGLLVATSIATASAHANPKEIGDPVGVARKLASVLPDIDEKQIRDRLAAPDRSFVYIRRNLSPRQQYEINRLGIPGIQFQQENRRLYPQGRLLAHVLGFSDVDNNGLAGVEKGLNERLRAGGEAVALSIDTRIQHILRQELDAAVAKFQAIGAAGLVMDIYTGEVLGMVSLPDFDPSAPGESPDDARFNRITLGVYEMGSTFKIFNTAMALDYGTVSVSGGYDAARPIPIGRFTIKDDHPVPRWLSVPEIFMYSSNIGSVKMAQDVGVQGQRAFLDKLGLLTPPKFEVPEIGRPQVPQPWRPINLMTIAFGHGISVSALQVAAAASSVMNGGVYVKPTLVKQEEGATIQGTRVMQAKTSETMRKLMRLVVSNGTGRKGDVPGYIVGGKTGTAEKIGARGGYRKNANITSFVAGFPIHNPRYLVMALLDEPKGLKETFGFSTSGWNAAPTGGKIIARVGPLLGVEPYDLNAPEVKTALAVDLAGAGPRAVKTNPMPGAIGAPLVPAPPAGAATPVRGQPPQAALRPTPLPVTPVGGSTVAAR</sequence>
<reference evidence="8 9" key="1">
    <citation type="submission" date="2017-07" db="EMBL/GenBank/DDBJ databases">
        <title>Elstera cyanobacteriorum sp. nov., a novel bacterium isolated from cyanobacterial aggregates in a eutrophic lake.</title>
        <authorList>
            <person name="Cai H."/>
        </authorList>
    </citation>
    <scope>NUCLEOTIDE SEQUENCE [LARGE SCALE GENOMIC DNA]</scope>
    <source>
        <strain evidence="8 9">TH019</strain>
    </source>
</reference>
<dbReference type="AlphaFoldDB" id="A0A255XJ60"/>
<evidence type="ECO:0000256" key="4">
    <source>
        <dbReference type="SAM" id="MobiDB-lite"/>
    </source>
</evidence>
<keyword evidence="2" id="KW-0121">Carboxypeptidase</keyword>
<keyword evidence="2" id="KW-0645">Protease</keyword>
<evidence type="ECO:0000259" key="6">
    <source>
        <dbReference type="Pfam" id="PF00905"/>
    </source>
</evidence>
<dbReference type="PANTHER" id="PTHR30627">
    <property type="entry name" value="PEPTIDOGLYCAN D,D-TRANSPEPTIDASE"/>
    <property type="match status" value="1"/>
</dbReference>
<evidence type="ECO:0000256" key="5">
    <source>
        <dbReference type="SAM" id="Phobius"/>
    </source>
</evidence>
<feature type="domain" description="Penicillin-binding protein transpeptidase" evidence="6">
    <location>
        <begin position="230"/>
        <end position="509"/>
    </location>
</feature>
<comment type="caution">
    <text evidence="8">The sequence shown here is derived from an EMBL/GenBank/DDBJ whole genome shotgun (WGS) entry which is preliminary data.</text>
</comment>
<dbReference type="InterPro" id="IPR005311">
    <property type="entry name" value="PBP_dimer"/>
</dbReference>
<organism evidence="8 9">
    <name type="scientific">Elstera cyanobacteriorum</name>
    <dbReference type="NCBI Taxonomy" id="2022747"/>
    <lineage>
        <taxon>Bacteria</taxon>
        <taxon>Pseudomonadati</taxon>
        <taxon>Pseudomonadota</taxon>
        <taxon>Alphaproteobacteria</taxon>
        <taxon>Rhodospirillales</taxon>
        <taxon>Rhodospirillaceae</taxon>
        <taxon>Elstera</taxon>
    </lineage>
</organism>
<proteinExistence type="predicted"/>
<keyword evidence="5" id="KW-1133">Transmembrane helix</keyword>
<dbReference type="GO" id="GO:0008658">
    <property type="term" value="F:penicillin binding"/>
    <property type="evidence" value="ECO:0007669"/>
    <property type="project" value="InterPro"/>
</dbReference>
<dbReference type="Pfam" id="PF03717">
    <property type="entry name" value="PBP_dimer"/>
    <property type="match status" value="1"/>
</dbReference>
<dbReference type="EMBL" id="NOXS01000035">
    <property type="protein sequence ID" value="OYQ16922.1"/>
    <property type="molecule type" value="Genomic_DNA"/>
</dbReference>
<dbReference type="Gene3D" id="3.30.450.330">
    <property type="match status" value="1"/>
</dbReference>
<dbReference type="InterPro" id="IPR012338">
    <property type="entry name" value="Beta-lactam/transpept-like"/>
</dbReference>
<dbReference type="InterPro" id="IPR001460">
    <property type="entry name" value="PCN-bd_Tpept"/>
</dbReference>
<evidence type="ECO:0000313" key="9">
    <source>
        <dbReference type="Proteomes" id="UP000216361"/>
    </source>
</evidence>
<comment type="subcellular location">
    <subcellularLocation>
        <location evidence="1">Membrane</location>
    </subcellularLocation>
</comment>
<dbReference type="InterPro" id="IPR036138">
    <property type="entry name" value="PBP_dimer_sf"/>
</dbReference>
<dbReference type="SUPFAM" id="SSF56601">
    <property type="entry name" value="beta-lactamase/transpeptidase-like"/>
    <property type="match status" value="1"/>
</dbReference>
<accession>A0A255XJ60</accession>
<protein>
    <submittedName>
        <fullName evidence="8">Penicillin-binding protein</fullName>
    </submittedName>
</protein>